<dbReference type="GO" id="GO:0016758">
    <property type="term" value="F:hexosyltransferase activity"/>
    <property type="evidence" value="ECO:0007669"/>
    <property type="project" value="UniProtKB-ARBA"/>
</dbReference>
<reference evidence="4 6" key="3">
    <citation type="submission" date="2023-08" db="EMBL/GenBank/DDBJ databases">
        <authorList>
            <person name="Du M."/>
            <person name="Liu C."/>
            <person name="Liu S.-J."/>
        </authorList>
    </citation>
    <scope>NUCLEOTIDE SEQUENCE [LARGE SCALE GENOMIC DNA]</scope>
    <source>
        <strain evidence="4 6">GS077</strain>
    </source>
</reference>
<evidence type="ECO:0000313" key="5">
    <source>
        <dbReference type="Proteomes" id="UP001079672"/>
    </source>
</evidence>
<dbReference type="Pfam" id="PF00535">
    <property type="entry name" value="Glycos_transf_2"/>
    <property type="match status" value="1"/>
</dbReference>
<gene>
    <name evidence="4" type="ORF">BFGS077_000183</name>
    <name evidence="2" type="ORF">O1422_05455</name>
    <name evidence="3" type="ORF">O1433_03690</name>
</gene>
<protein>
    <submittedName>
        <fullName evidence="3 4">Glycosyltransferase</fullName>
    </submittedName>
</protein>
<evidence type="ECO:0000259" key="1">
    <source>
        <dbReference type="Pfam" id="PF00535"/>
    </source>
</evidence>
<dbReference type="PANTHER" id="PTHR22916:SF3">
    <property type="entry name" value="UDP-GLCNAC:BETAGAL BETA-1,3-N-ACETYLGLUCOSAMINYLTRANSFERASE-LIKE PROTEIN 1"/>
    <property type="match status" value="1"/>
</dbReference>
<dbReference type="Proteomes" id="UP001075704">
    <property type="component" value="Unassembled WGS sequence"/>
</dbReference>
<feature type="domain" description="Glycosyltransferase 2-like" evidence="1">
    <location>
        <begin position="4"/>
        <end position="132"/>
    </location>
</feature>
<dbReference type="EMBL" id="JAPUAC010000003">
    <property type="protein sequence ID" value="MCZ2653606.1"/>
    <property type="molecule type" value="Genomic_DNA"/>
</dbReference>
<proteinExistence type="predicted"/>
<dbReference type="SUPFAM" id="SSF53448">
    <property type="entry name" value="Nucleotide-diphospho-sugar transferases"/>
    <property type="match status" value="1"/>
</dbReference>
<evidence type="ECO:0000313" key="4">
    <source>
        <dbReference type="EMBL" id="MDT6974938.1"/>
    </source>
</evidence>
<dbReference type="EMBL" id="JAPTZU010000001">
    <property type="protein sequence ID" value="MCZ2686600.1"/>
    <property type="molecule type" value="Genomic_DNA"/>
</dbReference>
<reference evidence="3" key="1">
    <citation type="submission" date="2022-12" db="EMBL/GenBank/DDBJ databases">
        <title>Development of a Multilocus Sequence Typing Scheme for Bacteroides fragilis Based on Whole Genome Sequencing Data and Clinical Application.</title>
        <authorList>
            <person name="Nielsen F.D."/>
            <person name="Justesen U.S."/>
        </authorList>
    </citation>
    <scope>NUCLEOTIDE SEQUENCE</scope>
    <source>
        <strain evidence="3">BF_AM_ODE_DK_2015_4</strain>
        <strain evidence="2">BF_BC_ODE_DK_2015_2</strain>
    </source>
</reference>
<dbReference type="Gene3D" id="3.90.550.10">
    <property type="entry name" value="Spore Coat Polysaccharide Biosynthesis Protein SpsA, Chain A"/>
    <property type="match status" value="1"/>
</dbReference>
<dbReference type="RefSeq" id="WP_005800461.1">
    <property type="nucleotide sequence ID" value="NZ_CP043610.1"/>
</dbReference>
<evidence type="ECO:0000313" key="3">
    <source>
        <dbReference type="EMBL" id="MCZ2686600.1"/>
    </source>
</evidence>
<dbReference type="InterPro" id="IPR029044">
    <property type="entry name" value="Nucleotide-diphossugar_trans"/>
</dbReference>
<dbReference type="Proteomes" id="UP001258434">
    <property type="component" value="Unassembled WGS sequence"/>
</dbReference>
<name>F7LPB5_BACFG</name>
<dbReference type="PANTHER" id="PTHR22916">
    <property type="entry name" value="GLYCOSYLTRANSFERASE"/>
    <property type="match status" value="1"/>
</dbReference>
<reference evidence="6" key="2">
    <citation type="submission" date="2023-07" db="EMBL/GenBank/DDBJ databases">
        <title>A gut symbiont ubiquitin homologue binds and inactivates peptidyl-prolyl isomerase to mediate the interbacterial arms race in the human gut.</title>
        <authorList>
            <person name="Jiang K."/>
            <person name="Li W."/>
            <person name="Tong M."/>
            <person name="Xu J."/>
            <person name="Chen Z."/>
            <person name="Yang Y."/>
            <person name="Zang Y."/>
            <person name="Jiao X."/>
            <person name="Liu C."/>
            <person name="Lim B."/>
            <person name="Jiang X."/>
            <person name="Wang J."/>
            <person name="Wu D."/>
            <person name="Wang M."/>
            <person name="Liu S.-J."/>
            <person name="Shao F."/>
            <person name="Gao X."/>
        </authorList>
    </citation>
    <scope>NUCLEOTIDE SEQUENCE [LARGE SCALE GENOMIC DNA]</scope>
    <source>
        <strain evidence="6">GS077</strain>
    </source>
</reference>
<organism evidence="3 5">
    <name type="scientific">Bacteroides fragilis</name>
    <dbReference type="NCBI Taxonomy" id="817"/>
    <lineage>
        <taxon>Bacteria</taxon>
        <taxon>Pseudomonadati</taxon>
        <taxon>Bacteroidota</taxon>
        <taxon>Bacteroidia</taxon>
        <taxon>Bacteroidales</taxon>
        <taxon>Bacteroidaceae</taxon>
        <taxon>Bacteroides</taxon>
    </lineage>
</organism>
<dbReference type="InterPro" id="IPR001173">
    <property type="entry name" value="Glyco_trans_2-like"/>
</dbReference>
<reference evidence="4" key="4">
    <citation type="submission" date="2024-03" db="EMBL/GenBank/DDBJ databases">
        <title>A gut symbiont ubiquitin homologue binds and inactivates peptidyl-prolyl isomerase to mediate the interbacterial arms race in the human gut.</title>
        <authorList>
            <person name="Jiang K."/>
            <person name="Li W."/>
            <person name="Tong M."/>
            <person name="Xu J."/>
            <person name="Chen Z."/>
            <person name="Yang Y."/>
            <person name="Zang Y."/>
            <person name="Jiao X."/>
            <person name="Liu C."/>
            <person name="Lim B."/>
            <person name="Jiang X."/>
            <person name="Wang J."/>
            <person name="Wu D."/>
            <person name="Wang M."/>
            <person name="Liu S.-J."/>
            <person name="Shao F."/>
            <person name="Gao X."/>
        </authorList>
    </citation>
    <scope>NUCLEOTIDE SEQUENCE</scope>
    <source>
        <strain evidence="4">GS077</strain>
    </source>
</reference>
<dbReference type="EMBL" id="JAVFHL010000001">
    <property type="protein sequence ID" value="MDT6974938.1"/>
    <property type="molecule type" value="Genomic_DNA"/>
</dbReference>
<sequence length="249" mass="29024">MKFSLITVTFNSGQTLRCTLDSVLKQTYKNIEYILVDGLSHDNTIDLIKEYEPLFKGRMHWISEKDEGLYDAMNKGFSMATGDVIGIINSDDLFAEDTAIEKVINCFETDISIDAVYADLYYVSRNNTDAIVRRWITGKQKSFAKGWHPAHPTFYVKRCIYMKYGLFDLDFKFAADFELMLRFVEKEHISLLYFPEPLVRMRLGGTTSRSLNNIRKGNIECFKAFKKNRVPVSLLYPLYRLFPKLKQFF</sequence>
<accession>F7LPB5</accession>
<evidence type="ECO:0000313" key="6">
    <source>
        <dbReference type="Proteomes" id="UP001258434"/>
    </source>
</evidence>
<evidence type="ECO:0000313" key="2">
    <source>
        <dbReference type="EMBL" id="MCZ2653606.1"/>
    </source>
</evidence>
<dbReference type="Proteomes" id="UP001079672">
    <property type="component" value="Unassembled WGS sequence"/>
</dbReference>
<comment type="caution">
    <text evidence="3">The sequence shown here is derived from an EMBL/GenBank/DDBJ whole genome shotgun (WGS) entry which is preliminary data.</text>
</comment>
<dbReference type="AlphaFoldDB" id="F7LPB5"/>
<dbReference type="CDD" id="cd06433">
    <property type="entry name" value="GT_2_WfgS_like"/>
    <property type="match status" value="1"/>
</dbReference>